<feature type="transmembrane region" description="Helical" evidence="10">
    <location>
        <begin position="235"/>
        <end position="256"/>
    </location>
</feature>
<dbReference type="InterPro" id="IPR015590">
    <property type="entry name" value="Aldehyde_DH_dom"/>
</dbReference>
<feature type="domain" description="Aldehyde dehydrogenase" evidence="11">
    <location>
        <begin position="363"/>
        <end position="615"/>
    </location>
</feature>
<feature type="transmembrane region" description="Helical" evidence="10">
    <location>
        <begin position="193"/>
        <end position="215"/>
    </location>
</feature>
<dbReference type="FunFam" id="3.40.309.10:FF:000001">
    <property type="entry name" value="Mitochondrial aldehyde dehydrogenase 2"/>
    <property type="match status" value="1"/>
</dbReference>
<gene>
    <name evidence="12" type="ORF">GOBAR_AA20330</name>
</gene>
<dbReference type="OrthoDB" id="36838at2759"/>
<evidence type="ECO:0000313" key="13">
    <source>
        <dbReference type="Proteomes" id="UP000239757"/>
    </source>
</evidence>
<name>A0A2P5XAG9_GOSBA</name>
<dbReference type="GO" id="GO:0016620">
    <property type="term" value="F:oxidoreductase activity, acting on the aldehyde or oxo group of donors, NAD or NADP as acceptor"/>
    <property type="evidence" value="ECO:0007669"/>
    <property type="project" value="InterPro"/>
</dbReference>
<evidence type="ECO:0000256" key="2">
    <source>
        <dbReference type="ARBA" id="ARBA00004305"/>
    </source>
</evidence>
<dbReference type="PROSITE" id="PS01218">
    <property type="entry name" value="TATC"/>
    <property type="match status" value="1"/>
</dbReference>
<dbReference type="InterPro" id="IPR029510">
    <property type="entry name" value="Ald_DH_CS_GLU"/>
</dbReference>
<protein>
    <recommendedName>
        <fullName evidence="11">Aldehyde dehydrogenase domain-containing protein</fullName>
    </recommendedName>
</protein>
<evidence type="ECO:0000256" key="6">
    <source>
        <dbReference type="ARBA" id="ARBA00023002"/>
    </source>
</evidence>
<dbReference type="InterPro" id="IPR016161">
    <property type="entry name" value="Ald_DH/histidinol_DH"/>
</dbReference>
<accession>A0A2P5XAG9</accession>
<keyword evidence="7 10" id="KW-0472">Membrane</keyword>
<reference evidence="12 13" key="1">
    <citation type="submission" date="2015-01" db="EMBL/GenBank/DDBJ databases">
        <title>Genome of allotetraploid Gossypium barbadense reveals genomic plasticity and fiber elongation in cotton evolution.</title>
        <authorList>
            <person name="Chen X."/>
            <person name="Liu X."/>
            <person name="Zhao B."/>
            <person name="Zheng H."/>
            <person name="Hu Y."/>
            <person name="Lu G."/>
            <person name="Yang C."/>
            <person name="Chen J."/>
            <person name="Shan C."/>
            <person name="Zhang L."/>
            <person name="Zhou Y."/>
            <person name="Wang L."/>
            <person name="Guo W."/>
            <person name="Bai Y."/>
            <person name="Ruan J."/>
            <person name="Shangguan X."/>
            <person name="Mao Y."/>
            <person name="Jiang J."/>
            <person name="Zhu Y."/>
            <person name="Lei J."/>
            <person name="Kang H."/>
            <person name="Chen S."/>
            <person name="He X."/>
            <person name="Wang R."/>
            <person name="Wang Y."/>
            <person name="Chen J."/>
            <person name="Wang L."/>
            <person name="Yu S."/>
            <person name="Wang B."/>
            <person name="Wei J."/>
            <person name="Song S."/>
            <person name="Lu X."/>
            <person name="Gao Z."/>
            <person name="Gu W."/>
            <person name="Deng X."/>
            <person name="Ma D."/>
            <person name="Wang S."/>
            <person name="Liang W."/>
            <person name="Fang L."/>
            <person name="Cai C."/>
            <person name="Zhu X."/>
            <person name="Zhou B."/>
            <person name="Zhang Y."/>
            <person name="Chen Z."/>
            <person name="Xu S."/>
            <person name="Zhu R."/>
            <person name="Wang S."/>
            <person name="Zhang T."/>
            <person name="Zhao G."/>
        </authorList>
    </citation>
    <scope>NUCLEOTIDE SEQUENCE [LARGE SCALE GENOMIC DNA]</scope>
    <source>
        <strain evidence="13">cv. Xinhai21</strain>
        <tissue evidence="12">Leaf</tissue>
    </source>
</reference>
<comment type="similarity">
    <text evidence="3 9">Belongs to the aldehyde dehydrogenase family.</text>
</comment>
<dbReference type="GO" id="GO:0016020">
    <property type="term" value="C:membrane"/>
    <property type="evidence" value="ECO:0007669"/>
    <property type="project" value="UniProtKB-SubCell"/>
</dbReference>
<evidence type="ECO:0000256" key="5">
    <source>
        <dbReference type="ARBA" id="ARBA00022989"/>
    </source>
</evidence>
<dbReference type="FunFam" id="3.40.605.10:FF:000026">
    <property type="entry name" value="Aldehyde dehydrogenase, putative"/>
    <property type="match status" value="1"/>
</dbReference>
<dbReference type="InterPro" id="IPR002033">
    <property type="entry name" value="TatC"/>
</dbReference>
<feature type="transmembrane region" description="Helical" evidence="10">
    <location>
        <begin position="309"/>
        <end position="327"/>
    </location>
</feature>
<dbReference type="Gene3D" id="3.40.605.10">
    <property type="entry name" value="Aldehyde Dehydrogenase, Chain A, domain 1"/>
    <property type="match status" value="1"/>
</dbReference>
<organism evidence="12 13">
    <name type="scientific">Gossypium barbadense</name>
    <name type="common">Sea Island cotton</name>
    <name type="synonym">Hibiscus barbadensis</name>
    <dbReference type="NCBI Taxonomy" id="3634"/>
    <lineage>
        <taxon>Eukaryota</taxon>
        <taxon>Viridiplantae</taxon>
        <taxon>Streptophyta</taxon>
        <taxon>Embryophyta</taxon>
        <taxon>Tracheophyta</taxon>
        <taxon>Spermatophyta</taxon>
        <taxon>Magnoliopsida</taxon>
        <taxon>eudicotyledons</taxon>
        <taxon>Gunneridae</taxon>
        <taxon>Pentapetalae</taxon>
        <taxon>rosids</taxon>
        <taxon>malvids</taxon>
        <taxon>Malvales</taxon>
        <taxon>Malvaceae</taxon>
        <taxon>Malvoideae</taxon>
        <taxon>Gossypium</taxon>
    </lineage>
</organism>
<evidence type="ECO:0000256" key="10">
    <source>
        <dbReference type="SAM" id="Phobius"/>
    </source>
</evidence>
<evidence type="ECO:0000256" key="8">
    <source>
        <dbReference type="PROSITE-ProRule" id="PRU10007"/>
    </source>
</evidence>
<evidence type="ECO:0000256" key="4">
    <source>
        <dbReference type="ARBA" id="ARBA00022692"/>
    </source>
</evidence>
<dbReference type="Proteomes" id="UP000239757">
    <property type="component" value="Unassembled WGS sequence"/>
</dbReference>
<evidence type="ECO:0000313" key="12">
    <source>
        <dbReference type="EMBL" id="PPS00339.1"/>
    </source>
</evidence>
<dbReference type="PRINTS" id="PR01840">
    <property type="entry name" value="TATCFAMILY"/>
</dbReference>
<keyword evidence="4 10" id="KW-0812">Transmembrane</keyword>
<dbReference type="EMBL" id="KZ665312">
    <property type="protein sequence ID" value="PPS00339.1"/>
    <property type="molecule type" value="Genomic_DNA"/>
</dbReference>
<dbReference type="AlphaFoldDB" id="A0A2P5XAG9"/>
<dbReference type="GO" id="GO:0005759">
    <property type="term" value="C:mitochondrial matrix"/>
    <property type="evidence" value="ECO:0007669"/>
    <property type="project" value="UniProtKB-SubCell"/>
</dbReference>
<dbReference type="InterPro" id="IPR016163">
    <property type="entry name" value="Ald_DH_C"/>
</dbReference>
<evidence type="ECO:0000256" key="7">
    <source>
        <dbReference type="ARBA" id="ARBA00023136"/>
    </source>
</evidence>
<evidence type="ECO:0000256" key="9">
    <source>
        <dbReference type="RuleBase" id="RU003345"/>
    </source>
</evidence>
<evidence type="ECO:0000259" key="11">
    <source>
        <dbReference type="Pfam" id="PF00171"/>
    </source>
</evidence>
<dbReference type="PROSITE" id="PS00687">
    <property type="entry name" value="ALDEHYDE_DEHYDR_GLU"/>
    <property type="match status" value="1"/>
</dbReference>
<dbReference type="Pfam" id="PF00902">
    <property type="entry name" value="TatC"/>
    <property type="match status" value="1"/>
</dbReference>
<proteinExistence type="inferred from homology"/>
<evidence type="ECO:0000256" key="1">
    <source>
        <dbReference type="ARBA" id="ARBA00004141"/>
    </source>
</evidence>
<dbReference type="Pfam" id="PF00171">
    <property type="entry name" value="Aldedh"/>
    <property type="match status" value="1"/>
</dbReference>
<dbReference type="SUPFAM" id="SSF53720">
    <property type="entry name" value="ALDH-like"/>
    <property type="match status" value="1"/>
</dbReference>
<dbReference type="InterPro" id="IPR016162">
    <property type="entry name" value="Ald_DH_N"/>
</dbReference>
<dbReference type="NCBIfam" id="TIGR00945">
    <property type="entry name" value="tatC"/>
    <property type="match status" value="1"/>
</dbReference>
<dbReference type="PANTHER" id="PTHR11699">
    <property type="entry name" value="ALDEHYDE DEHYDROGENASE-RELATED"/>
    <property type="match status" value="1"/>
</dbReference>
<dbReference type="InterPro" id="IPR016160">
    <property type="entry name" value="Ald_DH_CS_CYS"/>
</dbReference>
<dbReference type="HAMAP" id="MF_00902">
    <property type="entry name" value="TatC"/>
    <property type="match status" value="1"/>
</dbReference>
<keyword evidence="6 9" id="KW-0560">Oxidoreductase</keyword>
<keyword evidence="5 10" id="KW-1133">Transmembrane helix</keyword>
<sequence>MGSANTSAALISHLQLNRCCFKLVESTRTQLEFNSLKFRLSRRGKLEFAASRRGKGFRTAVCFAAVDDDVKENRQQVFSETRSASATEDRPDVANISPEEAPFEQNNEGSSLYNFLYPDKDLLPDDKEMTIFDHLEELRQRIFVSVLAVGAAILGCFAFSKELIVFLEAPVKAQGVRFLQLAPGEFFFTTLKVSGYCGLLLGSPVILYEIIAFVLPGLTRAERRFLGPIVLGSSVLFYAGIAFSYLVLTPAALNFFVSYAEGVVESLWSIDQYFELVLVLMFSTGLSFQVPVIQFLLGQLGLVSGDQMLSIWRYVVVGAVVAAAVLTPSTDPLTQMLLAAPLLGLYLGGAWVVKLTGSLGKQAMLAFTGSTETGKIVLELAAKSNLKPVTLELGGKSPFIVCKDADVDKAVELAHFALFFNQGQCCCAGSRTYVHESVYDEFLEKAKARALKRSVGDPFVAGIEQGPQIDSEQFEKIMRYIRSGVESGATLETGGERIGDKGFYIQPTVFSNVKEDMLIAKDEIFGPVQSILKFKDINEVIRRANTTSYGLAAGVFTQDIDTANTLTRALKVGTVWINCYDVFDAAIPFGGYKMSGQGREKGIHCLSNYLQVKAVVTPLKDPAWI</sequence>
<dbReference type="InterPro" id="IPR019820">
    <property type="entry name" value="Sec-indep_translocase_CS"/>
</dbReference>
<feature type="transmembrane region" description="Helical" evidence="10">
    <location>
        <begin position="142"/>
        <end position="160"/>
    </location>
</feature>
<comment type="subcellular location">
    <subcellularLocation>
        <location evidence="1">Membrane</location>
        <topology evidence="1">Multi-pass membrane protein</topology>
    </subcellularLocation>
    <subcellularLocation>
        <location evidence="2">Mitochondrion matrix</location>
    </subcellularLocation>
</comment>
<dbReference type="PROSITE" id="PS00070">
    <property type="entry name" value="ALDEHYDE_DEHYDR_CYS"/>
    <property type="match status" value="1"/>
</dbReference>
<feature type="transmembrane region" description="Helical" evidence="10">
    <location>
        <begin position="333"/>
        <end position="353"/>
    </location>
</feature>
<dbReference type="Gene3D" id="3.40.309.10">
    <property type="entry name" value="Aldehyde Dehydrogenase, Chain A, domain 2"/>
    <property type="match status" value="1"/>
</dbReference>
<feature type="transmembrane region" description="Helical" evidence="10">
    <location>
        <begin position="276"/>
        <end position="297"/>
    </location>
</feature>
<feature type="active site" evidence="8">
    <location>
        <position position="392"/>
    </location>
</feature>
<evidence type="ECO:0000256" key="3">
    <source>
        <dbReference type="ARBA" id="ARBA00009986"/>
    </source>
</evidence>